<protein>
    <submittedName>
        <fullName evidence="5">Trypsin-like serine protease</fullName>
        <ecNumber evidence="5">3.4.21.-</ecNumber>
    </submittedName>
</protein>
<dbReference type="SUPFAM" id="SSF50494">
    <property type="entry name" value="Trypsin-like serine proteases"/>
    <property type="match status" value="1"/>
</dbReference>
<dbReference type="AlphaFoldDB" id="A0A9Y2MZ76"/>
<evidence type="ECO:0000259" key="4">
    <source>
        <dbReference type="PROSITE" id="PS50240"/>
    </source>
</evidence>
<comment type="similarity">
    <text evidence="1">Belongs to the peptidase S1 family.</text>
</comment>
<evidence type="ECO:0000256" key="1">
    <source>
        <dbReference type="ARBA" id="ARBA00007664"/>
    </source>
</evidence>
<dbReference type="GO" id="GO:0006508">
    <property type="term" value="P:proteolysis"/>
    <property type="evidence" value="ECO:0007669"/>
    <property type="project" value="InterPro"/>
</dbReference>
<keyword evidence="3" id="KW-0732">Signal</keyword>
<feature type="domain" description="Peptidase S1" evidence="4">
    <location>
        <begin position="27"/>
        <end position="251"/>
    </location>
</feature>
<dbReference type="InterPro" id="IPR018114">
    <property type="entry name" value="TRYPSIN_HIS"/>
</dbReference>
<dbReference type="GO" id="GO:0004252">
    <property type="term" value="F:serine-type endopeptidase activity"/>
    <property type="evidence" value="ECO:0007669"/>
    <property type="project" value="InterPro"/>
</dbReference>
<gene>
    <name evidence="5" type="ORF">QRX50_07760</name>
</gene>
<evidence type="ECO:0000256" key="2">
    <source>
        <dbReference type="ARBA" id="ARBA00023157"/>
    </source>
</evidence>
<accession>A0A9Y2MZ76</accession>
<dbReference type="EMBL" id="CP127294">
    <property type="protein sequence ID" value="WIX80652.1"/>
    <property type="molecule type" value="Genomic_DNA"/>
</dbReference>
<feature type="signal peptide" evidence="3">
    <location>
        <begin position="1"/>
        <end position="21"/>
    </location>
</feature>
<dbReference type="SMART" id="SM00020">
    <property type="entry name" value="Tryp_SPc"/>
    <property type="match status" value="1"/>
</dbReference>
<evidence type="ECO:0000256" key="3">
    <source>
        <dbReference type="SAM" id="SignalP"/>
    </source>
</evidence>
<name>A0A9Y2MZ76_9PSEU</name>
<dbReference type="PANTHER" id="PTHR24276">
    <property type="entry name" value="POLYSERASE-RELATED"/>
    <property type="match status" value="1"/>
</dbReference>
<feature type="chain" id="PRO_5040863071" evidence="3">
    <location>
        <begin position="22"/>
        <end position="251"/>
    </location>
</feature>
<dbReference type="PROSITE" id="PS00134">
    <property type="entry name" value="TRYPSIN_HIS"/>
    <property type="match status" value="1"/>
</dbReference>
<dbReference type="Proteomes" id="UP001236014">
    <property type="component" value="Chromosome"/>
</dbReference>
<dbReference type="Gene3D" id="2.40.10.10">
    <property type="entry name" value="Trypsin-like serine proteases"/>
    <property type="match status" value="1"/>
</dbReference>
<dbReference type="RefSeq" id="WP_285971279.1">
    <property type="nucleotide sequence ID" value="NZ_CP127294.1"/>
</dbReference>
<dbReference type="InterPro" id="IPR050430">
    <property type="entry name" value="Peptidase_S1"/>
</dbReference>
<organism evidence="5 6">
    <name type="scientific">Amycolatopsis carbonis</name>
    <dbReference type="NCBI Taxonomy" id="715471"/>
    <lineage>
        <taxon>Bacteria</taxon>
        <taxon>Bacillati</taxon>
        <taxon>Actinomycetota</taxon>
        <taxon>Actinomycetes</taxon>
        <taxon>Pseudonocardiales</taxon>
        <taxon>Pseudonocardiaceae</taxon>
        <taxon>Amycolatopsis</taxon>
    </lineage>
</organism>
<dbReference type="InterPro" id="IPR009003">
    <property type="entry name" value="Peptidase_S1_PA"/>
</dbReference>
<dbReference type="PANTHER" id="PTHR24276:SF98">
    <property type="entry name" value="FI18310P1-RELATED"/>
    <property type="match status" value="1"/>
</dbReference>
<dbReference type="PROSITE" id="PS50240">
    <property type="entry name" value="TRYPSIN_DOM"/>
    <property type="match status" value="1"/>
</dbReference>
<dbReference type="InterPro" id="IPR043504">
    <property type="entry name" value="Peptidase_S1_PA_chymotrypsin"/>
</dbReference>
<evidence type="ECO:0000313" key="6">
    <source>
        <dbReference type="Proteomes" id="UP001236014"/>
    </source>
</evidence>
<dbReference type="Pfam" id="PF00089">
    <property type="entry name" value="Trypsin"/>
    <property type="match status" value="1"/>
</dbReference>
<reference evidence="5 6" key="1">
    <citation type="submission" date="2023-06" db="EMBL/GenBank/DDBJ databases">
        <authorList>
            <person name="Oyuntsetseg B."/>
            <person name="Kim S.B."/>
        </authorList>
    </citation>
    <scope>NUCLEOTIDE SEQUENCE [LARGE SCALE GENOMIC DNA]</scope>
    <source>
        <strain evidence="5 6">2-15</strain>
    </source>
</reference>
<keyword evidence="2" id="KW-1015">Disulfide bond</keyword>
<keyword evidence="5" id="KW-0378">Hydrolase</keyword>
<dbReference type="InterPro" id="IPR001314">
    <property type="entry name" value="Peptidase_S1A"/>
</dbReference>
<evidence type="ECO:0000313" key="5">
    <source>
        <dbReference type="EMBL" id="WIX80652.1"/>
    </source>
</evidence>
<dbReference type="InterPro" id="IPR001254">
    <property type="entry name" value="Trypsin_dom"/>
</dbReference>
<proteinExistence type="inferred from homology"/>
<sequence length="251" mass="25702">MRVRAILSAALLTLGAALATAAPASAVANGSDVPQGRFEFAAKLTMTNIPRPDGTRYDSGCSGALVAPQWILTAGHCFHDVDRNPISGPVPYPTSVLLGTTVQRGKLGVTRQVTDVVQAGAGDIALAKLDKPVRGITPLKVSRATPTVGQKLTLAGWGALSSVDAAPSMKLQQGTVAVGEVAATTLGVHGVAPAADTSACLYDSGAPYFVASGRGGRIVAVESEGPDCPHDQLETTSRVDVIADWVLSQTH</sequence>
<dbReference type="EC" id="3.4.21.-" evidence="5"/>
<dbReference type="KEGG" id="acab:QRX50_07760"/>
<keyword evidence="6" id="KW-1185">Reference proteome</keyword>
<dbReference type="PRINTS" id="PR00722">
    <property type="entry name" value="CHYMOTRYPSIN"/>
</dbReference>